<evidence type="ECO:0000313" key="3">
    <source>
        <dbReference type="Proteomes" id="UP000501690"/>
    </source>
</evidence>
<protein>
    <submittedName>
        <fullName evidence="2">Uncharacterized protein</fullName>
    </submittedName>
</protein>
<dbReference type="Proteomes" id="UP000501690">
    <property type="component" value="Linkage Group LG4"/>
</dbReference>
<accession>A0A4D6LMH0</accession>
<reference evidence="2 3" key="1">
    <citation type="submission" date="2019-04" db="EMBL/GenBank/DDBJ databases">
        <title>An improved genome assembly and genetic linkage map for asparagus bean, Vigna unguiculata ssp. sesquipedialis.</title>
        <authorList>
            <person name="Xia Q."/>
            <person name="Zhang R."/>
            <person name="Dong Y."/>
        </authorList>
    </citation>
    <scope>NUCLEOTIDE SEQUENCE [LARGE SCALE GENOMIC DNA]</scope>
    <source>
        <tissue evidence="2">Leaf</tissue>
    </source>
</reference>
<evidence type="ECO:0000256" key="1">
    <source>
        <dbReference type="SAM" id="MobiDB-lite"/>
    </source>
</evidence>
<evidence type="ECO:0000313" key="2">
    <source>
        <dbReference type="EMBL" id="QCD89999.1"/>
    </source>
</evidence>
<dbReference type="AlphaFoldDB" id="A0A4D6LMH0"/>
<gene>
    <name evidence="2" type="ORF">DEO72_LG4g951</name>
</gene>
<name>A0A4D6LMH0_VIGUN</name>
<organism evidence="2 3">
    <name type="scientific">Vigna unguiculata</name>
    <name type="common">Cowpea</name>
    <dbReference type="NCBI Taxonomy" id="3917"/>
    <lineage>
        <taxon>Eukaryota</taxon>
        <taxon>Viridiplantae</taxon>
        <taxon>Streptophyta</taxon>
        <taxon>Embryophyta</taxon>
        <taxon>Tracheophyta</taxon>
        <taxon>Spermatophyta</taxon>
        <taxon>Magnoliopsida</taxon>
        <taxon>eudicotyledons</taxon>
        <taxon>Gunneridae</taxon>
        <taxon>Pentapetalae</taxon>
        <taxon>rosids</taxon>
        <taxon>fabids</taxon>
        <taxon>Fabales</taxon>
        <taxon>Fabaceae</taxon>
        <taxon>Papilionoideae</taxon>
        <taxon>50 kb inversion clade</taxon>
        <taxon>NPAAA clade</taxon>
        <taxon>indigoferoid/millettioid clade</taxon>
        <taxon>Phaseoleae</taxon>
        <taxon>Vigna</taxon>
    </lineage>
</organism>
<sequence length="99" mass="10527">MEAQFAMGGGTRQRYRKEVVTTPITNGTVVKVAAATGDDNGGDYGDALGGEELRFEIGEARDNATGRRSARQRLGVARQRQWQQQRATTGVGTGAAISV</sequence>
<dbReference type="EMBL" id="CP039348">
    <property type="protein sequence ID" value="QCD89999.1"/>
    <property type="molecule type" value="Genomic_DNA"/>
</dbReference>
<proteinExistence type="predicted"/>
<keyword evidence="3" id="KW-1185">Reference proteome</keyword>
<feature type="region of interest" description="Disordered" evidence="1">
    <location>
        <begin position="63"/>
        <end position="99"/>
    </location>
</feature>